<keyword evidence="1" id="KW-0812">Transmembrane</keyword>
<dbReference type="PANTHER" id="PTHR35753">
    <property type="entry name" value="PROTEIN MAINTENANCE OF PSII UNDER HIGH LIGHT 1"/>
    <property type="match status" value="1"/>
</dbReference>
<name>A0A922D5B0_CARIL</name>
<dbReference type="GO" id="GO:0061635">
    <property type="term" value="P:regulation of protein complex stability"/>
    <property type="evidence" value="ECO:0007669"/>
    <property type="project" value="InterPro"/>
</dbReference>
<dbReference type="Proteomes" id="UP000811246">
    <property type="component" value="Chromosome 13"/>
</dbReference>
<dbReference type="AlphaFoldDB" id="A0A922D5B0"/>
<keyword evidence="1" id="KW-0472">Membrane</keyword>
<dbReference type="GO" id="GO:0009535">
    <property type="term" value="C:chloroplast thylakoid membrane"/>
    <property type="evidence" value="ECO:0007669"/>
    <property type="project" value="InterPro"/>
</dbReference>
<proteinExistence type="predicted"/>
<feature type="transmembrane region" description="Helical" evidence="1">
    <location>
        <begin position="31"/>
        <end position="50"/>
    </location>
</feature>
<gene>
    <name evidence="2" type="ORF">I3842_13G016000</name>
</gene>
<accession>A0A922D5B0</accession>
<comment type="caution">
    <text evidence="2">The sequence shown here is derived from an EMBL/GenBank/DDBJ whole genome shotgun (WGS) entry which is preliminary data.</text>
</comment>
<sequence>MEWLAGEKTEVVGTFPPRKPRGWTDGAENTAAIAAGLALIFVAAASTVLLQFGKNPPQVQTLEYSGPFLSYYINKFKPQEIIQASTPSQLNHPHLFKQMRSNPRFSLFHEKCLYVIKVDMISCIVKSYQKFFFPLQMHLIVWLRYMLCHLIEWMLSSITMVLKQQKLCKVLNILL</sequence>
<organism evidence="2 3">
    <name type="scientific">Carya illinoinensis</name>
    <name type="common">Pecan</name>
    <dbReference type="NCBI Taxonomy" id="32201"/>
    <lineage>
        <taxon>Eukaryota</taxon>
        <taxon>Viridiplantae</taxon>
        <taxon>Streptophyta</taxon>
        <taxon>Embryophyta</taxon>
        <taxon>Tracheophyta</taxon>
        <taxon>Spermatophyta</taxon>
        <taxon>Magnoliopsida</taxon>
        <taxon>eudicotyledons</taxon>
        <taxon>Gunneridae</taxon>
        <taxon>Pentapetalae</taxon>
        <taxon>rosids</taxon>
        <taxon>fabids</taxon>
        <taxon>Fagales</taxon>
        <taxon>Juglandaceae</taxon>
        <taxon>Carya</taxon>
    </lineage>
</organism>
<dbReference type="PANTHER" id="PTHR35753:SF2">
    <property type="entry name" value="PROTEIN MAINTENANCE OF PSII UNDER HIGH LIGHT 1"/>
    <property type="match status" value="1"/>
</dbReference>
<feature type="transmembrane region" description="Helical" evidence="1">
    <location>
        <begin position="139"/>
        <end position="162"/>
    </location>
</feature>
<evidence type="ECO:0000313" key="3">
    <source>
        <dbReference type="Proteomes" id="UP000811246"/>
    </source>
</evidence>
<evidence type="ECO:0000313" key="2">
    <source>
        <dbReference type="EMBL" id="KAG6679962.1"/>
    </source>
</evidence>
<evidence type="ECO:0000256" key="1">
    <source>
        <dbReference type="SAM" id="Phobius"/>
    </source>
</evidence>
<keyword evidence="1" id="KW-1133">Transmembrane helix</keyword>
<dbReference type="EMBL" id="CM031837">
    <property type="protein sequence ID" value="KAG6679962.1"/>
    <property type="molecule type" value="Genomic_DNA"/>
</dbReference>
<dbReference type="InterPro" id="IPR038936">
    <property type="entry name" value="MPH1"/>
</dbReference>
<protein>
    <submittedName>
        <fullName evidence="2">Uncharacterized protein</fullName>
    </submittedName>
</protein>
<reference evidence="2" key="1">
    <citation type="submission" date="2021-01" db="EMBL/GenBank/DDBJ databases">
        <authorList>
            <person name="Lovell J.T."/>
            <person name="Bentley N."/>
            <person name="Bhattarai G."/>
            <person name="Jenkins J.W."/>
            <person name="Sreedasyam A."/>
            <person name="Alarcon Y."/>
            <person name="Bock C."/>
            <person name="Boston L."/>
            <person name="Carlson J."/>
            <person name="Cervantes K."/>
            <person name="Clermont K."/>
            <person name="Krom N."/>
            <person name="Kubenka K."/>
            <person name="Mamidi S."/>
            <person name="Mattison C."/>
            <person name="Monteros M."/>
            <person name="Pisani C."/>
            <person name="Plott C."/>
            <person name="Rajasekar S."/>
            <person name="Rhein H.S."/>
            <person name="Rohla C."/>
            <person name="Song M."/>
            <person name="Hilaire R.S."/>
            <person name="Shu S."/>
            <person name="Wells L."/>
            <person name="Wang X."/>
            <person name="Webber J."/>
            <person name="Heerema R.J."/>
            <person name="Klein P."/>
            <person name="Conner P."/>
            <person name="Grauke L."/>
            <person name="Grimwood J."/>
            <person name="Schmutz J."/>
            <person name="Randall J.J."/>
        </authorList>
    </citation>
    <scope>NUCLEOTIDE SEQUENCE</scope>
    <source>
        <tissue evidence="2">Leaf</tissue>
    </source>
</reference>